<keyword evidence="9 12" id="KW-0472">Membrane</keyword>
<dbReference type="Pfam" id="PF03189">
    <property type="entry name" value="Otopetrin"/>
    <property type="match status" value="2"/>
</dbReference>
<feature type="compositionally biased region" description="Polar residues" evidence="11">
    <location>
        <begin position="1"/>
        <end position="19"/>
    </location>
</feature>
<evidence type="ECO:0000256" key="2">
    <source>
        <dbReference type="ARBA" id="ARBA00006513"/>
    </source>
</evidence>
<evidence type="ECO:0000256" key="5">
    <source>
        <dbReference type="ARBA" id="ARBA00022692"/>
    </source>
</evidence>
<feature type="transmembrane region" description="Helical" evidence="12">
    <location>
        <begin position="498"/>
        <end position="518"/>
    </location>
</feature>
<comment type="subcellular location">
    <subcellularLocation>
        <location evidence="1">Cell membrane</location>
        <topology evidence="1">Multi-pass membrane protein</topology>
    </subcellularLocation>
</comment>
<feature type="transmembrane region" description="Helical" evidence="12">
    <location>
        <begin position="712"/>
        <end position="734"/>
    </location>
</feature>
<evidence type="ECO:0000256" key="4">
    <source>
        <dbReference type="ARBA" id="ARBA00022475"/>
    </source>
</evidence>
<comment type="caution">
    <text evidence="13">The sequence shown here is derived from an EMBL/GenBank/DDBJ whole genome shotgun (WGS) entry which is preliminary data.</text>
</comment>
<feature type="region of interest" description="Disordered" evidence="11">
    <location>
        <begin position="1"/>
        <end position="34"/>
    </location>
</feature>
<dbReference type="Proteomes" id="UP000663852">
    <property type="component" value="Unassembled WGS sequence"/>
</dbReference>
<evidence type="ECO:0000313" key="14">
    <source>
        <dbReference type="Proteomes" id="UP000663852"/>
    </source>
</evidence>
<dbReference type="InterPro" id="IPR004878">
    <property type="entry name" value="Otopetrin"/>
</dbReference>
<evidence type="ECO:0000256" key="12">
    <source>
        <dbReference type="SAM" id="Phobius"/>
    </source>
</evidence>
<feature type="transmembrane region" description="Helical" evidence="12">
    <location>
        <begin position="637"/>
        <end position="666"/>
    </location>
</feature>
<keyword evidence="3" id="KW-0813">Transport</keyword>
<keyword evidence="7 12" id="KW-1133">Transmembrane helix</keyword>
<feature type="transmembrane region" description="Helical" evidence="12">
    <location>
        <begin position="144"/>
        <end position="167"/>
    </location>
</feature>
<reference evidence="13" key="1">
    <citation type="submission" date="2021-02" db="EMBL/GenBank/DDBJ databases">
        <authorList>
            <person name="Nowell W R."/>
        </authorList>
    </citation>
    <scope>NUCLEOTIDE SEQUENCE</scope>
</reference>
<gene>
    <name evidence="13" type="ORF">EDS130_LOCUS6624</name>
</gene>
<dbReference type="OrthoDB" id="6429739at2759"/>
<dbReference type="GO" id="GO:0005886">
    <property type="term" value="C:plasma membrane"/>
    <property type="evidence" value="ECO:0007669"/>
    <property type="project" value="UniProtKB-SubCell"/>
</dbReference>
<name>A0A813V4P6_ADIRI</name>
<sequence length="763" mass="87054">MEINNLSDHCLSSTDSEITSEPKHQPSYEQHSTHYTSLSENFIDDEDKTSLKEIAQSTMTEKDLPLKSDFQTSKKSKNPRLRSFLQPRTWPNPFVQGRNNDENADFYKIFSILYGLVVFIGGVAFSISHALIPREQGENIKHLAAIYFTYLYWVSIAWIVFCIIDIVRHKRKLHIHLAGINKLDSNRMPMNIFCKHHDGKLAPMPQFNLELINHSDNEESHSNKSTLDDDSQSSDGLSSLMARPRNVLMRRQVLDPTGTHTLRNYVSHRKDTIVQRIIGYNYDDHSTAGGLYIRVGTGIFCLGTVIHSGLSILSNLEILACARWTTVMDDFSRLLFSFIQFFFIFKHSNLIIRAHENFARLAVMHVVVTNLCVWFRMVVVETKSQILEMSAHEMATGQSKPAGMNNNYSLKYSQNIINQFHCTQAIEDTILMNAYINEGYMKLKPLLYPCTIEFSLMCLTLFFLIWENIGKTFSYKMSDKASTKNVFMVNCHASIKGLFAGMIIFSGTVISVILYAVFRNKIGDDINPVLPIIESTTAIVPYRNRSSLTPSAHGPFTSISKTPKKLLYSIAIIEIVNLCLIIISLIATIWALIKIRKLQYRRIATRFDNVLIIVSLTGIYLYSIFSAFALLNNPNSATWIAYVKIIIVILEFIEGTIHAFFILVALRKRLHRTSKNEYPAREVITLLIMLDLSLWFEETTTTTKHEANPFQLAFYHVIPWSIIAAIATPLQIFFRFHASVCLSHVWENMYTLPASEPVAPHGL</sequence>
<accession>A0A813V4P6</accession>
<dbReference type="GO" id="GO:0015252">
    <property type="term" value="F:proton channel activity"/>
    <property type="evidence" value="ECO:0007669"/>
    <property type="project" value="InterPro"/>
</dbReference>
<organism evidence="13 14">
    <name type="scientific">Adineta ricciae</name>
    <name type="common">Rotifer</name>
    <dbReference type="NCBI Taxonomy" id="249248"/>
    <lineage>
        <taxon>Eukaryota</taxon>
        <taxon>Metazoa</taxon>
        <taxon>Spiralia</taxon>
        <taxon>Gnathifera</taxon>
        <taxon>Rotifera</taxon>
        <taxon>Eurotatoria</taxon>
        <taxon>Bdelloidea</taxon>
        <taxon>Adinetida</taxon>
        <taxon>Adinetidae</taxon>
        <taxon>Adineta</taxon>
    </lineage>
</organism>
<dbReference type="PANTHER" id="PTHR21522">
    <property type="entry name" value="PROTON CHANNEL OTOP"/>
    <property type="match status" value="1"/>
</dbReference>
<feature type="transmembrane region" description="Helical" evidence="12">
    <location>
        <begin position="610"/>
        <end position="631"/>
    </location>
</feature>
<keyword evidence="5 12" id="KW-0812">Transmembrane</keyword>
<evidence type="ECO:0000256" key="1">
    <source>
        <dbReference type="ARBA" id="ARBA00004651"/>
    </source>
</evidence>
<dbReference type="EMBL" id="CAJNOJ010000019">
    <property type="protein sequence ID" value="CAF0836633.1"/>
    <property type="molecule type" value="Genomic_DNA"/>
</dbReference>
<proteinExistence type="inferred from homology"/>
<evidence type="ECO:0000256" key="3">
    <source>
        <dbReference type="ARBA" id="ARBA00022448"/>
    </source>
</evidence>
<feature type="transmembrane region" description="Helical" evidence="12">
    <location>
        <begin position="112"/>
        <end position="132"/>
    </location>
</feature>
<evidence type="ECO:0000256" key="8">
    <source>
        <dbReference type="ARBA" id="ARBA00023065"/>
    </source>
</evidence>
<evidence type="ECO:0000313" key="13">
    <source>
        <dbReference type="EMBL" id="CAF0836633.1"/>
    </source>
</evidence>
<protein>
    <submittedName>
        <fullName evidence="13">Uncharacterized protein</fullName>
    </submittedName>
</protein>
<evidence type="ECO:0000256" key="6">
    <source>
        <dbReference type="ARBA" id="ARBA00022781"/>
    </source>
</evidence>
<feature type="transmembrane region" description="Helical" evidence="12">
    <location>
        <begin position="334"/>
        <end position="352"/>
    </location>
</feature>
<evidence type="ECO:0000256" key="10">
    <source>
        <dbReference type="ARBA" id="ARBA00023303"/>
    </source>
</evidence>
<keyword evidence="10" id="KW-0407">Ion channel</keyword>
<feature type="transmembrane region" description="Helical" evidence="12">
    <location>
        <begin position="359"/>
        <end position="379"/>
    </location>
</feature>
<keyword evidence="8" id="KW-0406">Ion transport</keyword>
<evidence type="ECO:0000256" key="11">
    <source>
        <dbReference type="SAM" id="MobiDB-lite"/>
    </source>
</evidence>
<keyword evidence="6" id="KW-0375">Hydrogen ion transport</keyword>
<feature type="transmembrane region" description="Helical" evidence="12">
    <location>
        <begin position="446"/>
        <end position="466"/>
    </location>
</feature>
<keyword evidence="4" id="KW-1003">Cell membrane</keyword>
<feature type="transmembrane region" description="Helical" evidence="12">
    <location>
        <begin position="566"/>
        <end position="590"/>
    </location>
</feature>
<evidence type="ECO:0000256" key="9">
    <source>
        <dbReference type="ARBA" id="ARBA00023136"/>
    </source>
</evidence>
<dbReference type="AlphaFoldDB" id="A0A813V4P6"/>
<dbReference type="PANTHER" id="PTHR21522:SF32">
    <property type="entry name" value="OTOPETRIN-2"/>
    <property type="match status" value="1"/>
</dbReference>
<feature type="transmembrane region" description="Helical" evidence="12">
    <location>
        <begin position="291"/>
        <end position="314"/>
    </location>
</feature>
<evidence type="ECO:0000256" key="7">
    <source>
        <dbReference type="ARBA" id="ARBA00022989"/>
    </source>
</evidence>
<comment type="similarity">
    <text evidence="2">Belongs to the otopetrin family.</text>
</comment>